<dbReference type="EMBL" id="CP113520">
    <property type="protein sequence ID" value="WAJ29243.1"/>
    <property type="molecule type" value="Genomic_DNA"/>
</dbReference>
<keyword evidence="2" id="KW-1185">Reference proteome</keyword>
<dbReference type="Proteomes" id="UP001163223">
    <property type="component" value="Chromosome"/>
</dbReference>
<sequence>MDPSPSSPAPRGRARHGMACMVGLALLLAGAAPAAAGPPVHIDGRSTAKVCQVLGEFDRQIGAPTVNATESQAKFWGADLGTSFEHDGRLFVLFGDTHPVPGLIERPRDADSIAVSDTRDPESCLRLEFLKDPDGGFRPVTIPGVYAGAFAVPTGGFSLNGAMYVLVSSDTPERGPAGRSVLARSDDSGWTFRPLFDLSRDKLVNVSPVVEPEGRVAGLPEHRGAGILLFGTSGYRRSDPHLAFLPADAVEDRSALRFFAGMDRAANRPRWTAEEAEAVPLFNHGCVGEFSAAWNPFLDKWLLLYTCGAPRASTFLRTADDPWGPWSPPEVLFDPARDEGQCGFLNPVPVADAGRRGCPVVSDPHTPFNPGESYGPYVINRFTQGERGRWSTIYYLMSTWNPYTVVLMRSTLHVGAEGQAALAPPPPPPRPPARPQPFQTGRP</sequence>
<protein>
    <submittedName>
        <fullName evidence="1">DUF4185 domain-containing protein</fullName>
    </submittedName>
</protein>
<organism evidence="1 2">
    <name type="scientific">Antarcticirhabdus aurantiaca</name>
    <dbReference type="NCBI Taxonomy" id="2606717"/>
    <lineage>
        <taxon>Bacteria</taxon>
        <taxon>Pseudomonadati</taxon>
        <taxon>Pseudomonadota</taxon>
        <taxon>Alphaproteobacteria</taxon>
        <taxon>Hyphomicrobiales</taxon>
        <taxon>Aurantimonadaceae</taxon>
        <taxon>Antarcticirhabdus</taxon>
    </lineage>
</organism>
<evidence type="ECO:0000313" key="2">
    <source>
        <dbReference type="Proteomes" id="UP001163223"/>
    </source>
</evidence>
<gene>
    <name evidence="1" type="ORF">OXU80_03115</name>
</gene>
<reference evidence="1" key="1">
    <citation type="submission" date="2022-11" db="EMBL/GenBank/DDBJ databases">
        <title>beta-Carotene-producing bacterium, Jeongeuplla avenae sp. nov., alleviates the salt stress of Arabidopsis seedlings.</title>
        <authorList>
            <person name="Jiang L."/>
            <person name="Lee J."/>
        </authorList>
    </citation>
    <scope>NUCLEOTIDE SEQUENCE</scope>
    <source>
        <strain evidence="1">DY_R2A_6</strain>
    </source>
</reference>
<proteinExistence type="predicted"/>
<evidence type="ECO:0000313" key="1">
    <source>
        <dbReference type="EMBL" id="WAJ29243.1"/>
    </source>
</evidence>
<name>A0ACD4NQU7_9HYPH</name>
<accession>A0ACD4NQU7</accession>